<feature type="compositionally biased region" description="Gly residues" evidence="1">
    <location>
        <begin position="133"/>
        <end position="148"/>
    </location>
</feature>
<evidence type="ECO:0000313" key="3">
    <source>
        <dbReference type="Proteomes" id="UP000807716"/>
    </source>
</evidence>
<gene>
    <name evidence="2" type="ORF">DFQ27_005009</name>
</gene>
<accession>A0A9P6U3H3</accession>
<name>A0A9P6U3H3_9FUNG</name>
<dbReference type="AlphaFoldDB" id="A0A9P6U3H3"/>
<proteinExistence type="predicted"/>
<feature type="region of interest" description="Disordered" evidence="1">
    <location>
        <begin position="1"/>
        <end position="148"/>
    </location>
</feature>
<organism evidence="2 3">
    <name type="scientific">Actinomortierella ambigua</name>
    <dbReference type="NCBI Taxonomy" id="1343610"/>
    <lineage>
        <taxon>Eukaryota</taxon>
        <taxon>Fungi</taxon>
        <taxon>Fungi incertae sedis</taxon>
        <taxon>Mucoromycota</taxon>
        <taxon>Mortierellomycotina</taxon>
        <taxon>Mortierellomycetes</taxon>
        <taxon>Mortierellales</taxon>
        <taxon>Mortierellaceae</taxon>
        <taxon>Actinomortierella</taxon>
    </lineage>
</organism>
<reference evidence="2" key="1">
    <citation type="journal article" date="2020" name="Fungal Divers.">
        <title>Resolving the Mortierellaceae phylogeny through synthesis of multi-gene phylogenetics and phylogenomics.</title>
        <authorList>
            <person name="Vandepol N."/>
            <person name="Liber J."/>
            <person name="Desiro A."/>
            <person name="Na H."/>
            <person name="Kennedy M."/>
            <person name="Barry K."/>
            <person name="Grigoriev I.V."/>
            <person name="Miller A.N."/>
            <person name="O'Donnell K."/>
            <person name="Stajich J.E."/>
            <person name="Bonito G."/>
        </authorList>
    </citation>
    <scope>NUCLEOTIDE SEQUENCE</scope>
    <source>
        <strain evidence="2">BC1065</strain>
    </source>
</reference>
<protein>
    <submittedName>
        <fullName evidence="2">Uncharacterized protein</fullName>
    </submittedName>
</protein>
<evidence type="ECO:0000313" key="2">
    <source>
        <dbReference type="EMBL" id="KAG0257648.1"/>
    </source>
</evidence>
<feature type="compositionally biased region" description="Basic residues" evidence="1">
    <location>
        <begin position="49"/>
        <end position="61"/>
    </location>
</feature>
<evidence type="ECO:0000256" key="1">
    <source>
        <dbReference type="SAM" id="MobiDB-lite"/>
    </source>
</evidence>
<keyword evidence="3" id="KW-1185">Reference proteome</keyword>
<feature type="non-terminal residue" evidence="2">
    <location>
        <position position="148"/>
    </location>
</feature>
<feature type="compositionally biased region" description="Basic and acidic residues" evidence="1">
    <location>
        <begin position="110"/>
        <end position="122"/>
    </location>
</feature>
<feature type="compositionally biased region" description="Basic residues" evidence="1">
    <location>
        <begin position="89"/>
        <end position="109"/>
    </location>
</feature>
<sequence>MPVERKGKAKRLQSPDSKNKHVGAKISLRSSAKPSETVPNPNLPEGGSQRHRRRQQQQQRRHSVEAGSAEADMVIQSSSGKKIKADSRHHGKISRHRPYQHHHQHQHQHQQRDHADKGKMAPDRWGGSQNSGSGKGSGGSGGKGGLSI</sequence>
<comment type="caution">
    <text evidence="2">The sequence shown here is derived from an EMBL/GenBank/DDBJ whole genome shotgun (WGS) entry which is preliminary data.</text>
</comment>
<dbReference type="EMBL" id="JAAAJB010000352">
    <property type="protein sequence ID" value="KAG0257648.1"/>
    <property type="molecule type" value="Genomic_DNA"/>
</dbReference>
<feature type="compositionally biased region" description="Polar residues" evidence="1">
    <location>
        <begin position="28"/>
        <end position="40"/>
    </location>
</feature>
<dbReference type="Proteomes" id="UP000807716">
    <property type="component" value="Unassembled WGS sequence"/>
</dbReference>